<proteinExistence type="predicted"/>
<organism evidence="1 2">
    <name type="scientific">Rhizobium leguminosarum bv. trifolii WSM2297</name>
    <dbReference type="NCBI Taxonomy" id="754762"/>
    <lineage>
        <taxon>Bacteria</taxon>
        <taxon>Pseudomonadati</taxon>
        <taxon>Pseudomonadota</taxon>
        <taxon>Alphaproteobacteria</taxon>
        <taxon>Hyphomicrobiales</taxon>
        <taxon>Rhizobiaceae</taxon>
        <taxon>Rhizobium/Agrobacterium group</taxon>
        <taxon>Rhizobium</taxon>
    </lineage>
</organism>
<name>J0KRJ2_RHILT</name>
<sequence>MGEAADGTNIENSSILDGPVQHRHWRRVEDAQDKFLNQAVANSSLFVNGLASDATTAVQQALTNADKAKRDAARTVIKAANDGIDAVNAAERFAERQVKGIPDVLSAAQKRVREGKVVDAIWHIGIDQMRNTNKNASQLTQESELANQVAQGAAATYGGPGGAAAYAAWKTYNDTHGNVDLAIKAGMYAAATSEFSAGVGAMPTGTISEVGKKAAVAGALGGLAVAASGGSNEDALKAFVASGGAVIVQSGQAYVQKEYVDPKIAEGDAYCTKLVNESCSEGAAWVVSAKATAEQALKDPGGTSVQFTGNHEWAISWNKYAFGNEAGAPAVALTYVGEGSPYFGKMQEVLDKSELSVDLHASLPDTSTETFGWVYLGEYLGGTWKQPRSNELAGRAPEEVSSNDITLTRDVNVRTSAFHVIDKRCNFDESPIIGQLRYGTTIRITKIYRLPGCTSYVWAEIHD</sequence>
<protein>
    <submittedName>
        <fullName evidence="1">Uncharacterized protein</fullName>
    </submittedName>
</protein>
<dbReference type="Proteomes" id="UP000005732">
    <property type="component" value="Unassembled WGS sequence"/>
</dbReference>
<dbReference type="EMBL" id="JH719395">
    <property type="protein sequence ID" value="EJC80184.1"/>
    <property type="molecule type" value="Genomic_DNA"/>
</dbReference>
<accession>J0KRJ2</accession>
<evidence type="ECO:0000313" key="1">
    <source>
        <dbReference type="EMBL" id="EJC80184.1"/>
    </source>
</evidence>
<dbReference type="HOGENOM" id="CLU_590345_0_0_5"/>
<gene>
    <name evidence="1" type="ORF">Rleg4DRAFT_1798</name>
</gene>
<evidence type="ECO:0000313" key="2">
    <source>
        <dbReference type="Proteomes" id="UP000005732"/>
    </source>
</evidence>
<reference evidence="1 2" key="1">
    <citation type="submission" date="2012-02" db="EMBL/GenBank/DDBJ databases">
        <title>Improved High-Quality Draft Sequence of Rhizobium leguminosarum bv. trifolii WSM2297.</title>
        <authorList>
            <consortium name="US DOE Joint Genome Institute"/>
            <person name="Lucas S."/>
            <person name="Han J."/>
            <person name="Lapidus A."/>
            <person name="Cheng J.-F."/>
            <person name="Goodwin L."/>
            <person name="Pitluck S."/>
            <person name="Peters L."/>
            <person name="Ovchinnikova G."/>
            <person name="Zhang X."/>
            <person name="Detter J.C."/>
            <person name="Han C."/>
            <person name="Tapia R."/>
            <person name="Land M."/>
            <person name="Hauser L."/>
            <person name="Kyrpides N."/>
            <person name="Ivanova N."/>
            <person name="Pagani I."/>
            <person name="Brau L."/>
            <person name="Yates R."/>
            <person name="O'Hara G."/>
            <person name="Rui T."/>
            <person name="Howieson J."/>
            <person name="Reeve W."/>
            <person name="Woyke T."/>
        </authorList>
    </citation>
    <scope>NUCLEOTIDE SEQUENCE [LARGE SCALE GENOMIC DNA]</scope>
    <source>
        <strain evidence="1 2">WSM2297</strain>
    </source>
</reference>
<dbReference type="OrthoDB" id="8447211at2"/>
<dbReference type="AlphaFoldDB" id="J0KRJ2"/>
<dbReference type="RefSeq" id="WP_003580673.1">
    <property type="nucleotide sequence ID" value="NZ_JH719395.1"/>
</dbReference>